<sequence length="29" mass="3448">MSEAPKPEWWFYHLSRTTLEQAAAPLMQK</sequence>
<dbReference type="EMBL" id="DOGS01000089">
    <property type="protein sequence ID" value="HBQ48104.1"/>
    <property type="molecule type" value="Genomic_DNA"/>
</dbReference>
<comment type="caution">
    <text evidence="1">The sequence shown here is derived from an EMBL/GenBank/DDBJ whole genome shotgun (WGS) entry which is preliminary data.</text>
</comment>
<accession>A0A356W3A2</accession>
<dbReference type="AlphaFoldDB" id="A0A356W3A2"/>
<proteinExistence type="predicted"/>
<reference evidence="1 2" key="1">
    <citation type="journal article" date="2018" name="Nat. Biotechnol.">
        <title>A standardized bacterial taxonomy based on genome phylogeny substantially revises the tree of life.</title>
        <authorList>
            <person name="Parks D.H."/>
            <person name="Chuvochina M."/>
            <person name="Waite D.W."/>
            <person name="Rinke C."/>
            <person name="Skarshewski A."/>
            <person name="Chaumeil P.A."/>
            <person name="Hugenholtz P."/>
        </authorList>
    </citation>
    <scope>NUCLEOTIDE SEQUENCE [LARGE SCALE GENOMIC DNA]</scope>
    <source>
        <strain evidence="1">UBA10378</strain>
    </source>
</reference>
<protein>
    <submittedName>
        <fullName evidence="1">DNA polymerase III subunit chi</fullName>
    </submittedName>
</protein>
<name>A0A356W3A2_9PROT</name>
<dbReference type="Proteomes" id="UP000263957">
    <property type="component" value="Unassembled WGS sequence"/>
</dbReference>
<organism evidence="1 2">
    <name type="scientific">Hyphomonas atlantica</name>
    <dbReference type="NCBI Taxonomy" id="1280948"/>
    <lineage>
        <taxon>Bacteria</taxon>
        <taxon>Pseudomonadati</taxon>
        <taxon>Pseudomonadota</taxon>
        <taxon>Alphaproteobacteria</taxon>
        <taxon>Hyphomonadales</taxon>
        <taxon>Hyphomonadaceae</taxon>
        <taxon>Hyphomonas</taxon>
    </lineage>
</organism>
<evidence type="ECO:0000313" key="2">
    <source>
        <dbReference type="Proteomes" id="UP000263957"/>
    </source>
</evidence>
<feature type="non-terminal residue" evidence="1">
    <location>
        <position position="29"/>
    </location>
</feature>
<gene>
    <name evidence="1" type="ORF">DD728_04320</name>
</gene>
<evidence type="ECO:0000313" key="1">
    <source>
        <dbReference type="EMBL" id="HBQ48104.1"/>
    </source>
</evidence>